<keyword evidence="2" id="KW-1185">Reference proteome</keyword>
<name>A0A6H2DQK0_9SPHN</name>
<protein>
    <submittedName>
        <fullName evidence="1">Pilus assembly protein</fullName>
    </submittedName>
</protein>
<accession>A0A6H2DQK0</accession>
<dbReference type="KEGG" id="phao:HF685_01805"/>
<sequence length="224" mass="24461">MTDRFRNASIIKNTSGLALIEFAYTAPIMLGIGLTGMETANLAVAHLQISQIAMLVADNASRARESIDEADIREIFTGADLTGDAIDFSPNARIILSSVEANGYTDSRKGQWIRWQRCYGGNTKFSSSYGNEGDGRYNSSLAAGIGPTGKKISATGSTGVNFAEVVYDYKPLISGKIFGKKVIRYESAFVARERDDHELKNGSLIPNNQKWTCDKYRTIDNPPS</sequence>
<organism evidence="1 2">
    <name type="scientific">Parasphingorhabdus halotolerans</name>
    <dbReference type="NCBI Taxonomy" id="2725558"/>
    <lineage>
        <taxon>Bacteria</taxon>
        <taxon>Pseudomonadati</taxon>
        <taxon>Pseudomonadota</taxon>
        <taxon>Alphaproteobacteria</taxon>
        <taxon>Sphingomonadales</taxon>
        <taxon>Sphingomonadaceae</taxon>
        <taxon>Parasphingorhabdus</taxon>
    </lineage>
</organism>
<evidence type="ECO:0000313" key="1">
    <source>
        <dbReference type="EMBL" id="QJB70614.1"/>
    </source>
</evidence>
<dbReference type="Proteomes" id="UP000501600">
    <property type="component" value="Chromosome"/>
</dbReference>
<evidence type="ECO:0000313" key="2">
    <source>
        <dbReference type="Proteomes" id="UP000501600"/>
    </source>
</evidence>
<dbReference type="EMBL" id="CP051217">
    <property type="protein sequence ID" value="QJB70614.1"/>
    <property type="molecule type" value="Genomic_DNA"/>
</dbReference>
<gene>
    <name evidence="1" type="ORF">HF685_01805</name>
</gene>
<dbReference type="AlphaFoldDB" id="A0A6H2DQK0"/>
<reference evidence="1 2" key="1">
    <citation type="submission" date="2020-04" db="EMBL/GenBank/DDBJ databases">
        <title>Genome sequence for Sphingorhabdus sp. strain M1.</title>
        <authorList>
            <person name="Park S.-J."/>
        </authorList>
    </citation>
    <scope>NUCLEOTIDE SEQUENCE [LARGE SCALE GENOMIC DNA]</scope>
    <source>
        <strain evidence="1 2">JK6</strain>
    </source>
</reference>
<proteinExistence type="predicted"/>